<dbReference type="EMBL" id="JACIIG010000008">
    <property type="protein sequence ID" value="MBB4569424.1"/>
    <property type="molecule type" value="Genomic_DNA"/>
</dbReference>
<keyword evidence="1" id="KW-0378">Hydrolase</keyword>
<accession>A0A7W6ZVA2</accession>
<feature type="domain" description="Isochorismatase-like" evidence="2">
    <location>
        <begin position="11"/>
        <end position="107"/>
    </location>
</feature>
<sequence>MMTGEHLPSEMVELVQPLADFVPPARVFDKRVYSPWIGGRFHAALADEKVTTLVLSGGETDVCVLATTLGAIDLGYRVVLLKDAVCSGTDETHDASLELLNDRFSVQLNLSTTEEFLSVATNA</sequence>
<evidence type="ECO:0000313" key="4">
    <source>
        <dbReference type="Proteomes" id="UP000543836"/>
    </source>
</evidence>
<dbReference type="GO" id="GO:0016787">
    <property type="term" value="F:hydrolase activity"/>
    <property type="evidence" value="ECO:0007669"/>
    <property type="project" value="UniProtKB-KW"/>
</dbReference>
<dbReference type="InterPro" id="IPR036380">
    <property type="entry name" value="Isochorismatase-like_sf"/>
</dbReference>
<dbReference type="SUPFAM" id="SSF52499">
    <property type="entry name" value="Isochorismatase-like hydrolases"/>
    <property type="match status" value="1"/>
</dbReference>
<dbReference type="Gene3D" id="3.40.50.850">
    <property type="entry name" value="Isochorismatase-like"/>
    <property type="match status" value="1"/>
</dbReference>
<dbReference type="InterPro" id="IPR050272">
    <property type="entry name" value="Isochorismatase-like_hydrls"/>
</dbReference>
<evidence type="ECO:0000313" key="3">
    <source>
        <dbReference type="EMBL" id="MBB4569424.1"/>
    </source>
</evidence>
<dbReference type="InterPro" id="IPR000868">
    <property type="entry name" value="Isochorismatase-like_dom"/>
</dbReference>
<evidence type="ECO:0000256" key="1">
    <source>
        <dbReference type="ARBA" id="ARBA00022801"/>
    </source>
</evidence>
<dbReference type="Proteomes" id="UP000543836">
    <property type="component" value="Unassembled WGS sequence"/>
</dbReference>
<keyword evidence="4" id="KW-1185">Reference proteome</keyword>
<dbReference type="PANTHER" id="PTHR43540">
    <property type="entry name" value="PEROXYUREIDOACRYLATE/UREIDOACRYLATE AMIDOHYDROLASE-RELATED"/>
    <property type="match status" value="1"/>
</dbReference>
<protein>
    <submittedName>
        <fullName evidence="3">Nicotinamidase-related amidase</fullName>
    </submittedName>
</protein>
<reference evidence="3 4" key="1">
    <citation type="submission" date="2020-08" db="EMBL/GenBank/DDBJ databases">
        <title>Genomic Encyclopedia of Type Strains, Phase IV (KMG-V): Genome sequencing to study the core and pangenomes of soil and plant-associated prokaryotes.</title>
        <authorList>
            <person name="Whitman W."/>
        </authorList>
    </citation>
    <scope>NUCLEOTIDE SEQUENCE [LARGE SCALE GENOMIC DNA]</scope>
    <source>
        <strain evidence="3 4">SEMIA 492</strain>
    </source>
</reference>
<dbReference type="Pfam" id="PF00857">
    <property type="entry name" value="Isochorismatase"/>
    <property type="match status" value="1"/>
</dbReference>
<gene>
    <name evidence="3" type="ORF">GGE60_003548</name>
</gene>
<evidence type="ECO:0000259" key="2">
    <source>
        <dbReference type="Pfam" id="PF00857"/>
    </source>
</evidence>
<organism evidence="3 4">
    <name type="scientific">Rhizobium leucaenae</name>
    <dbReference type="NCBI Taxonomy" id="29450"/>
    <lineage>
        <taxon>Bacteria</taxon>
        <taxon>Pseudomonadati</taxon>
        <taxon>Pseudomonadota</taxon>
        <taxon>Alphaproteobacteria</taxon>
        <taxon>Hyphomicrobiales</taxon>
        <taxon>Rhizobiaceae</taxon>
        <taxon>Rhizobium/Agrobacterium group</taxon>
        <taxon>Rhizobium</taxon>
    </lineage>
</organism>
<name>A0A7W6ZVA2_9HYPH</name>
<dbReference type="AlphaFoldDB" id="A0A7W6ZVA2"/>
<dbReference type="CDD" id="cd00431">
    <property type="entry name" value="cysteine_hydrolases"/>
    <property type="match status" value="1"/>
</dbReference>
<proteinExistence type="predicted"/>
<comment type="caution">
    <text evidence="3">The sequence shown here is derived from an EMBL/GenBank/DDBJ whole genome shotgun (WGS) entry which is preliminary data.</text>
</comment>
<dbReference type="PANTHER" id="PTHR43540:SF6">
    <property type="entry name" value="ISOCHORISMATASE-LIKE DOMAIN-CONTAINING PROTEIN"/>
    <property type="match status" value="1"/>
</dbReference>